<dbReference type="EMBL" id="JAOQAZ010000032">
    <property type="protein sequence ID" value="KAJ4249762.1"/>
    <property type="molecule type" value="Genomic_DNA"/>
</dbReference>
<name>A0A9W8RRN0_9HYPO</name>
<evidence type="ECO:0000313" key="3">
    <source>
        <dbReference type="Proteomes" id="UP001152049"/>
    </source>
</evidence>
<dbReference type="AlphaFoldDB" id="A0A9W8RRN0"/>
<keyword evidence="3" id="KW-1185">Reference proteome</keyword>
<comment type="caution">
    <text evidence="2">The sequence shown here is derived from an EMBL/GenBank/DDBJ whole genome shotgun (WGS) entry which is preliminary data.</text>
</comment>
<dbReference type="Pfam" id="PF20150">
    <property type="entry name" value="2EXR"/>
    <property type="match status" value="1"/>
</dbReference>
<dbReference type="Proteomes" id="UP001152049">
    <property type="component" value="Unassembled WGS sequence"/>
</dbReference>
<evidence type="ECO:0000259" key="1">
    <source>
        <dbReference type="Pfam" id="PF20150"/>
    </source>
</evidence>
<gene>
    <name evidence="2" type="ORF">NW762_012103</name>
</gene>
<evidence type="ECO:0000313" key="2">
    <source>
        <dbReference type="EMBL" id="KAJ4249762.1"/>
    </source>
</evidence>
<feature type="domain" description="2EXR" evidence="1">
    <location>
        <begin position="28"/>
        <end position="132"/>
    </location>
</feature>
<accession>A0A9W8RRN0</accession>
<protein>
    <recommendedName>
        <fullName evidence="1">2EXR domain-containing protein</fullName>
    </recommendedName>
</protein>
<sequence length="396" mass="46870">MASTSNRQCQLTDQTIYNSTPRKTDEVFSSFSLLPLDIRWIIWEQSLSHERLLHVKLYDSFSIFGSKAPPIGDIKYTLVLLGRCPISKLFRINRETRHIARCFYRVQIPCVYRWQSVEVDGIFYFNPELDILKLNSHCELSDRARGLKVASEYFAEFAHRIWLNDRRQVGIINLGLESFYPQTDYFELCLAKGSTIDLLRDVLRRLECVYFISCVCFSPTWFSTLSEYMALKRTYPRIQPVMIYASAFERIPQDPRSTDLRTVYVGKANPRKQVVAWRTMLSRLQVRGKIGYRYMLARRVTAMTENHDLNTALAWVKKSDRKRKARMLNRRRPDDELFRRMQQESQIAFGFWLFPIECLEQDLDIDMDPAHPQRYWEVDRVLNLSSFTPELCVFRL</sequence>
<proteinExistence type="predicted"/>
<dbReference type="InterPro" id="IPR045518">
    <property type="entry name" value="2EXR"/>
</dbReference>
<reference evidence="2" key="1">
    <citation type="submission" date="2022-09" db="EMBL/GenBank/DDBJ databases">
        <title>Fusarium specimens isolated from Avocado Roots.</title>
        <authorList>
            <person name="Stajich J."/>
            <person name="Roper C."/>
            <person name="Heimlech-Rivalta G."/>
        </authorList>
    </citation>
    <scope>NUCLEOTIDE SEQUENCE</scope>
    <source>
        <strain evidence="2">CF00136</strain>
    </source>
</reference>
<dbReference type="OrthoDB" id="3469466at2759"/>
<organism evidence="2 3">
    <name type="scientific">Fusarium torreyae</name>
    <dbReference type="NCBI Taxonomy" id="1237075"/>
    <lineage>
        <taxon>Eukaryota</taxon>
        <taxon>Fungi</taxon>
        <taxon>Dikarya</taxon>
        <taxon>Ascomycota</taxon>
        <taxon>Pezizomycotina</taxon>
        <taxon>Sordariomycetes</taxon>
        <taxon>Hypocreomycetidae</taxon>
        <taxon>Hypocreales</taxon>
        <taxon>Nectriaceae</taxon>
        <taxon>Fusarium</taxon>
    </lineage>
</organism>